<evidence type="ECO:0000313" key="1">
    <source>
        <dbReference type="EMBL" id="KFM95249.1"/>
    </source>
</evidence>
<name>A0A090Y9T2_9BACI</name>
<reference evidence="2 4" key="2">
    <citation type="submission" date="2018-08" db="EMBL/GenBank/DDBJ databases">
        <title>Bacillus clarus sp. nov. strain PS00077A.</title>
        <authorList>
            <person name="Mendez Acevedo M."/>
            <person name="Carroll L."/>
            <person name="Mukherjee M."/>
            <person name="Wiedmann M."/>
            <person name="Kovac J."/>
        </authorList>
    </citation>
    <scope>NUCLEOTIDE SEQUENCE [LARGE SCALE GENOMIC DNA]</scope>
    <source>
        <strain evidence="2 4">PS00077A</strain>
    </source>
</reference>
<organism evidence="1 3">
    <name type="scientific">Bacillus clarus</name>
    <dbReference type="NCBI Taxonomy" id="2338372"/>
    <lineage>
        <taxon>Bacteria</taxon>
        <taxon>Bacillati</taxon>
        <taxon>Bacillota</taxon>
        <taxon>Bacilli</taxon>
        <taxon>Bacillales</taxon>
        <taxon>Bacillaceae</taxon>
        <taxon>Bacillus</taxon>
        <taxon>Bacillus cereus group</taxon>
    </lineage>
</organism>
<dbReference type="AlphaFoldDB" id="A0A090Y9T2"/>
<dbReference type="Proteomes" id="UP000029389">
    <property type="component" value="Unassembled WGS sequence"/>
</dbReference>
<gene>
    <name evidence="2" type="ORF">D0U04_29875</name>
    <name evidence="1" type="ORF">DJ93_5858</name>
</gene>
<sequence>MAFRNGILPHHEEEANHLLYLLNYTVKKQVAALQVKDREEYMKWLARATVAREQLVDLFRKGKYGS</sequence>
<dbReference type="RefSeq" id="WP_052109797.1">
    <property type="nucleotide sequence ID" value="NZ_JMQC01000011.1"/>
</dbReference>
<accession>A0A090Y9T2</accession>
<protein>
    <submittedName>
        <fullName evidence="1">Uncharacterized protein</fullName>
    </submittedName>
</protein>
<dbReference type="EMBL" id="JMQC01000011">
    <property type="protein sequence ID" value="KFM95249.1"/>
    <property type="molecule type" value="Genomic_DNA"/>
</dbReference>
<comment type="caution">
    <text evidence="1">The sequence shown here is derived from an EMBL/GenBank/DDBJ whole genome shotgun (WGS) entry which is preliminary data.</text>
</comment>
<evidence type="ECO:0000313" key="4">
    <source>
        <dbReference type="Proteomes" id="UP000264294"/>
    </source>
</evidence>
<proteinExistence type="predicted"/>
<evidence type="ECO:0000313" key="2">
    <source>
        <dbReference type="EMBL" id="RFT61749.1"/>
    </source>
</evidence>
<dbReference type="EMBL" id="QVOD01000096">
    <property type="protein sequence ID" value="RFT61749.1"/>
    <property type="molecule type" value="Genomic_DNA"/>
</dbReference>
<reference evidence="1 3" key="1">
    <citation type="submission" date="2014-04" db="EMBL/GenBank/DDBJ databases">
        <authorList>
            <person name="Bishop-Lilly K.A."/>
            <person name="Broomall S.M."/>
            <person name="Chain P.S."/>
            <person name="Chertkov O."/>
            <person name="Coyne S.R."/>
            <person name="Daligault H.E."/>
            <person name="Davenport K.W."/>
            <person name="Erkkila T."/>
            <person name="Frey K.G."/>
            <person name="Gibbons H.S."/>
            <person name="Gu W."/>
            <person name="Jaissle J."/>
            <person name="Johnson S.L."/>
            <person name="Koroleva G.I."/>
            <person name="Ladner J.T."/>
            <person name="Lo C.-C."/>
            <person name="Minogue T.D."/>
            <person name="Munk C."/>
            <person name="Palacios G.F."/>
            <person name="Redden C.L."/>
            <person name="Rosenzweig C.N."/>
            <person name="Scholz M.B."/>
            <person name="Teshima H."/>
            <person name="Xu Y."/>
        </authorList>
    </citation>
    <scope>NUCLEOTIDE SEQUENCE [LARGE SCALE GENOMIC DNA]</scope>
    <source>
        <strain evidence="1 3">BHP</strain>
    </source>
</reference>
<evidence type="ECO:0000313" key="3">
    <source>
        <dbReference type="Proteomes" id="UP000029389"/>
    </source>
</evidence>
<keyword evidence="4" id="KW-1185">Reference proteome</keyword>
<dbReference type="Proteomes" id="UP000264294">
    <property type="component" value="Unassembled WGS sequence"/>
</dbReference>
<dbReference type="PATRIC" id="fig|1405.8.peg.6048"/>